<feature type="transmembrane region" description="Helical" evidence="9">
    <location>
        <begin position="130"/>
        <end position="148"/>
    </location>
</feature>
<sequence length="157" mass="17769">MMAKEQKSNLLTRINEIAAMSALAGMTVVVFVAVILRYIFSITFRWTDELTRFIFIYLVFLGIPISFRREAHVVIKFFTSFLPSRIQKWLGIGINIAVGFIMFAIAIASFSIIFGQVGQTLAPGLKCPRAYIYAAVPIGVFFLVIEIVKKVMERYKS</sequence>
<protein>
    <recommendedName>
        <fullName evidence="10">Tripartite ATP-independent periplasmic transporters DctQ component domain-containing protein</fullName>
    </recommendedName>
</protein>
<dbReference type="PANTHER" id="PTHR35011:SF2">
    <property type="entry name" value="2,3-DIKETO-L-GULONATE TRAP TRANSPORTER SMALL PERMEASE PROTEIN YIAM"/>
    <property type="match status" value="1"/>
</dbReference>
<feature type="transmembrane region" description="Helical" evidence="9">
    <location>
        <begin position="89"/>
        <end position="118"/>
    </location>
</feature>
<evidence type="ECO:0000313" key="11">
    <source>
        <dbReference type="EMBL" id="RLE11862.1"/>
    </source>
</evidence>
<evidence type="ECO:0000256" key="8">
    <source>
        <dbReference type="ARBA" id="ARBA00038436"/>
    </source>
</evidence>
<dbReference type="AlphaFoldDB" id="A0A662DCK8"/>
<dbReference type="Pfam" id="PF04290">
    <property type="entry name" value="DctQ"/>
    <property type="match status" value="1"/>
</dbReference>
<keyword evidence="4" id="KW-0997">Cell inner membrane</keyword>
<evidence type="ECO:0000256" key="1">
    <source>
        <dbReference type="ARBA" id="ARBA00004429"/>
    </source>
</evidence>
<dbReference type="InterPro" id="IPR055348">
    <property type="entry name" value="DctQ"/>
</dbReference>
<gene>
    <name evidence="11" type="ORF">DRI96_05505</name>
</gene>
<keyword evidence="2" id="KW-0813">Transport</keyword>
<evidence type="ECO:0000313" key="12">
    <source>
        <dbReference type="Proteomes" id="UP000267654"/>
    </source>
</evidence>
<dbReference type="GO" id="GO:0005886">
    <property type="term" value="C:plasma membrane"/>
    <property type="evidence" value="ECO:0007669"/>
    <property type="project" value="UniProtKB-SubCell"/>
</dbReference>
<feature type="transmembrane region" description="Helical" evidence="9">
    <location>
        <begin position="21"/>
        <end position="44"/>
    </location>
</feature>
<evidence type="ECO:0000256" key="5">
    <source>
        <dbReference type="ARBA" id="ARBA00022692"/>
    </source>
</evidence>
<evidence type="ECO:0000256" key="9">
    <source>
        <dbReference type="SAM" id="Phobius"/>
    </source>
</evidence>
<keyword evidence="7 9" id="KW-0472">Membrane</keyword>
<dbReference type="PANTHER" id="PTHR35011">
    <property type="entry name" value="2,3-DIKETO-L-GULONATE TRAP TRANSPORTER SMALL PERMEASE PROTEIN YIAM"/>
    <property type="match status" value="1"/>
</dbReference>
<evidence type="ECO:0000256" key="2">
    <source>
        <dbReference type="ARBA" id="ARBA00022448"/>
    </source>
</evidence>
<accession>A0A662DCK8</accession>
<evidence type="ECO:0000256" key="4">
    <source>
        <dbReference type="ARBA" id="ARBA00022519"/>
    </source>
</evidence>
<comment type="similarity">
    <text evidence="8">Belongs to the TRAP transporter small permease family.</text>
</comment>
<proteinExistence type="inferred from homology"/>
<comment type="caution">
    <text evidence="11">The sequence shown here is derived from an EMBL/GenBank/DDBJ whole genome shotgun (WGS) entry which is preliminary data.</text>
</comment>
<evidence type="ECO:0000256" key="6">
    <source>
        <dbReference type="ARBA" id="ARBA00022989"/>
    </source>
</evidence>
<reference evidence="11 12" key="1">
    <citation type="submission" date="2018-06" db="EMBL/GenBank/DDBJ databases">
        <title>Extensive metabolic versatility and redundancy in microbially diverse, dynamic hydrothermal sediments.</title>
        <authorList>
            <person name="Dombrowski N."/>
            <person name="Teske A."/>
            <person name="Baker B.J."/>
        </authorList>
    </citation>
    <scope>NUCLEOTIDE SEQUENCE [LARGE SCALE GENOMIC DNA]</scope>
    <source>
        <strain evidence="11">B19_G9</strain>
    </source>
</reference>
<dbReference type="EMBL" id="QMQB01000207">
    <property type="protein sequence ID" value="RLE11862.1"/>
    <property type="molecule type" value="Genomic_DNA"/>
</dbReference>
<keyword evidence="6 9" id="KW-1133">Transmembrane helix</keyword>
<comment type="subcellular location">
    <subcellularLocation>
        <location evidence="1">Cell inner membrane</location>
        <topology evidence="1">Multi-pass membrane protein</topology>
    </subcellularLocation>
</comment>
<dbReference type="GO" id="GO:0022857">
    <property type="term" value="F:transmembrane transporter activity"/>
    <property type="evidence" value="ECO:0007669"/>
    <property type="project" value="TreeGrafter"/>
</dbReference>
<evidence type="ECO:0000256" key="3">
    <source>
        <dbReference type="ARBA" id="ARBA00022475"/>
    </source>
</evidence>
<keyword evidence="5 9" id="KW-0812">Transmembrane</keyword>
<dbReference type="GO" id="GO:0015740">
    <property type="term" value="P:C4-dicarboxylate transport"/>
    <property type="evidence" value="ECO:0007669"/>
    <property type="project" value="TreeGrafter"/>
</dbReference>
<feature type="domain" description="Tripartite ATP-independent periplasmic transporters DctQ component" evidence="10">
    <location>
        <begin position="26"/>
        <end position="154"/>
    </location>
</feature>
<evidence type="ECO:0000259" key="10">
    <source>
        <dbReference type="Pfam" id="PF04290"/>
    </source>
</evidence>
<name>A0A662DCK8_UNCAE</name>
<organism evidence="11 12">
    <name type="scientific">Aerophobetes bacterium</name>
    <dbReference type="NCBI Taxonomy" id="2030807"/>
    <lineage>
        <taxon>Bacteria</taxon>
        <taxon>Candidatus Aerophobota</taxon>
    </lineage>
</organism>
<feature type="transmembrane region" description="Helical" evidence="9">
    <location>
        <begin position="50"/>
        <end position="68"/>
    </location>
</feature>
<dbReference type="InterPro" id="IPR007387">
    <property type="entry name" value="TRAP_DctQ"/>
</dbReference>
<dbReference type="Proteomes" id="UP000267654">
    <property type="component" value="Unassembled WGS sequence"/>
</dbReference>
<keyword evidence="3" id="KW-1003">Cell membrane</keyword>
<evidence type="ECO:0000256" key="7">
    <source>
        <dbReference type="ARBA" id="ARBA00023136"/>
    </source>
</evidence>